<dbReference type="Proteomes" id="UP000247744">
    <property type="component" value="Unassembled WGS sequence"/>
</dbReference>
<protein>
    <submittedName>
        <fullName evidence="1">Uncharacterized protein</fullName>
    </submittedName>
</protein>
<dbReference type="AlphaFoldDB" id="A0A318M7T1"/>
<proteinExistence type="predicted"/>
<evidence type="ECO:0000313" key="1">
    <source>
        <dbReference type="EMBL" id="PXY82990.1"/>
    </source>
</evidence>
<reference evidence="1 2" key="1">
    <citation type="submission" date="2018-05" db="EMBL/GenBank/DDBJ databases">
        <title>Reference genomes for bee gut microbiota database.</title>
        <authorList>
            <person name="Ellegaard K.M."/>
        </authorList>
    </citation>
    <scope>NUCLEOTIDE SEQUENCE [LARGE SCALE GENOMIC DNA]</scope>
    <source>
        <strain evidence="1 2">ESL0200</strain>
    </source>
</reference>
<dbReference type="RefSeq" id="WP_110452260.1">
    <property type="nucleotide sequence ID" value="NZ_QGLL01000006.1"/>
</dbReference>
<dbReference type="OrthoDB" id="5149624at2"/>
<accession>A0A318M7T1</accession>
<organism evidence="1 2">
    <name type="scientific">Bifidobacterium asteroides</name>
    <dbReference type="NCBI Taxonomy" id="1684"/>
    <lineage>
        <taxon>Bacteria</taxon>
        <taxon>Bacillati</taxon>
        <taxon>Actinomycetota</taxon>
        <taxon>Actinomycetes</taxon>
        <taxon>Bifidobacteriales</taxon>
        <taxon>Bifidobacteriaceae</taxon>
        <taxon>Bifidobacterium</taxon>
    </lineage>
</organism>
<name>A0A318M7T1_9BIFI</name>
<evidence type="ECO:0000313" key="2">
    <source>
        <dbReference type="Proteomes" id="UP000247744"/>
    </source>
</evidence>
<gene>
    <name evidence="1" type="ORF">DKK75_04665</name>
</gene>
<comment type="caution">
    <text evidence="1">The sequence shown here is derived from an EMBL/GenBank/DDBJ whole genome shotgun (WGS) entry which is preliminary data.</text>
</comment>
<sequence>MSNWLNAKPPIDVAVANKICDYIGMDITVVIRRAEQRMTEDLGLYPPLTVDPSQLSDDEKVAYVLDKVKAGDQTLAAMHDPNKEKEAEGGDGR</sequence>
<dbReference type="EMBL" id="QGLL01000006">
    <property type="protein sequence ID" value="PXY82990.1"/>
    <property type="molecule type" value="Genomic_DNA"/>
</dbReference>